<name>A0ABV1G5I1_9FIRM</name>
<dbReference type="PANTHER" id="PTHR32039">
    <property type="entry name" value="MAGNESIUM-CHELATASE SUBUNIT CHLI"/>
    <property type="match status" value="1"/>
</dbReference>
<dbReference type="InterPro" id="IPR027417">
    <property type="entry name" value="P-loop_NTPase"/>
</dbReference>
<dbReference type="Pfam" id="PF01078">
    <property type="entry name" value="Mg_chelatase"/>
    <property type="match status" value="1"/>
</dbReference>
<dbReference type="InterPro" id="IPR025158">
    <property type="entry name" value="Mg_chelat-rel_C"/>
</dbReference>
<dbReference type="SMART" id="SM00382">
    <property type="entry name" value="AAA"/>
    <property type="match status" value="1"/>
</dbReference>
<comment type="caution">
    <text evidence="4">The sequence shown here is derived from an EMBL/GenBank/DDBJ whole genome shotgun (WGS) entry which is preliminary data.</text>
</comment>
<dbReference type="InterPro" id="IPR003593">
    <property type="entry name" value="AAA+_ATPase"/>
</dbReference>
<feature type="region of interest" description="Disordered" evidence="2">
    <location>
        <begin position="268"/>
        <end position="288"/>
    </location>
</feature>
<evidence type="ECO:0000256" key="2">
    <source>
        <dbReference type="SAM" id="MobiDB-lite"/>
    </source>
</evidence>
<gene>
    <name evidence="4" type="ORF">WMO66_04240</name>
</gene>
<dbReference type="Gene3D" id="3.30.230.10">
    <property type="match status" value="1"/>
</dbReference>
<dbReference type="Proteomes" id="UP001491552">
    <property type="component" value="Unassembled WGS sequence"/>
</dbReference>
<proteinExistence type="inferred from homology"/>
<dbReference type="SUPFAM" id="SSF54211">
    <property type="entry name" value="Ribosomal protein S5 domain 2-like"/>
    <property type="match status" value="1"/>
</dbReference>
<reference evidence="4 5" key="1">
    <citation type="submission" date="2024-03" db="EMBL/GenBank/DDBJ databases">
        <title>Human intestinal bacterial collection.</title>
        <authorList>
            <person name="Pauvert C."/>
            <person name="Hitch T.C.A."/>
            <person name="Clavel T."/>
        </authorList>
    </citation>
    <scope>NUCLEOTIDE SEQUENCE [LARGE SCALE GENOMIC DNA]</scope>
    <source>
        <strain evidence="4 5">CLA-AA-H192</strain>
    </source>
</reference>
<dbReference type="RefSeq" id="WP_349135137.1">
    <property type="nucleotide sequence ID" value="NZ_JBBMFF010000158.1"/>
</dbReference>
<sequence>MTSRVDSVGLSGISGYPVMVECSISSGLPGFELVGLPDAAVRESRERVRAAIKNSGFRFPVSRITLNLAPAGTKKTGTLYDLPILLGILAAQELVRLPREPSAFLGELSLEGKLRPVNGVLPMAIAARKAGIRTLYVPAENAREATLAGGLTVIPVKEVRQLAAHLRGEFSIEPEPAWQPEETEERLPDFSDVMGQEHVKRALEVAAAGAHNVLLVGPPGSGKSMLARRLPSILPDMTREEALEVTQIHSVMGLLTPESPLVRRRPFRSPHHTISAPGLTGGGSTPRPGEISLAHRGVLFLDELPEFRRETLEVMRQPLEDGMVTISRANGSASYPSRFQLVCAMNPCRCGWYGDPSGRCTCSQGAVQAYLSRISGPLLDRIDIITEVPSLHFDELRSTTVPESSAVVKQRVETARAIQRERFKGTSCRCNANMQTPELRRFCELDETGALLMQQAFESLGLTARSYDRIRRVARTIADLAGSESILPEHLSEAIQYRTHQLIQN</sequence>
<accession>A0ABV1G5I1</accession>
<dbReference type="EMBL" id="JBBMFF010000158">
    <property type="protein sequence ID" value="MEQ2510464.1"/>
    <property type="molecule type" value="Genomic_DNA"/>
</dbReference>
<dbReference type="NCBIfam" id="TIGR00368">
    <property type="entry name" value="YifB family Mg chelatase-like AAA ATPase"/>
    <property type="match status" value="1"/>
</dbReference>
<dbReference type="InterPro" id="IPR004482">
    <property type="entry name" value="Mg_chelat-rel"/>
</dbReference>
<comment type="similarity">
    <text evidence="1">Belongs to the Mg-chelatase subunits D/I family. ComM subfamily.</text>
</comment>
<dbReference type="SUPFAM" id="SSF52540">
    <property type="entry name" value="P-loop containing nucleoside triphosphate hydrolases"/>
    <property type="match status" value="1"/>
</dbReference>
<dbReference type="Pfam" id="PF13335">
    <property type="entry name" value="Mg_chelatase_C"/>
    <property type="match status" value="1"/>
</dbReference>
<dbReference type="PRINTS" id="PR00830">
    <property type="entry name" value="ENDOLAPTASE"/>
</dbReference>
<feature type="domain" description="AAA+ ATPase" evidence="3">
    <location>
        <begin position="209"/>
        <end position="392"/>
    </location>
</feature>
<evidence type="ECO:0000313" key="4">
    <source>
        <dbReference type="EMBL" id="MEQ2510464.1"/>
    </source>
</evidence>
<organism evidence="4 5">
    <name type="scientific">Faecousia intestinalis</name>
    <dbReference type="NCBI Taxonomy" id="3133167"/>
    <lineage>
        <taxon>Bacteria</taxon>
        <taxon>Bacillati</taxon>
        <taxon>Bacillota</taxon>
        <taxon>Clostridia</taxon>
        <taxon>Eubacteriales</taxon>
        <taxon>Oscillospiraceae</taxon>
        <taxon>Faecousia</taxon>
    </lineage>
</organism>
<evidence type="ECO:0000256" key="1">
    <source>
        <dbReference type="ARBA" id="ARBA00006354"/>
    </source>
</evidence>
<dbReference type="InterPro" id="IPR014721">
    <property type="entry name" value="Ribsml_uS5_D2-typ_fold_subgr"/>
</dbReference>
<dbReference type="Gene3D" id="3.40.50.300">
    <property type="entry name" value="P-loop containing nucleotide triphosphate hydrolases"/>
    <property type="match status" value="1"/>
</dbReference>
<dbReference type="PANTHER" id="PTHR32039:SF7">
    <property type="entry name" value="COMPETENCE PROTEIN COMM"/>
    <property type="match status" value="1"/>
</dbReference>
<dbReference type="InterPro" id="IPR020568">
    <property type="entry name" value="Ribosomal_Su5_D2-typ_SF"/>
</dbReference>
<evidence type="ECO:0000313" key="5">
    <source>
        <dbReference type="Proteomes" id="UP001491552"/>
    </source>
</evidence>
<dbReference type="InterPro" id="IPR045006">
    <property type="entry name" value="CHLI-like"/>
</dbReference>
<keyword evidence="5" id="KW-1185">Reference proteome</keyword>
<dbReference type="Pfam" id="PF13541">
    <property type="entry name" value="ChlI"/>
    <property type="match status" value="1"/>
</dbReference>
<protein>
    <submittedName>
        <fullName evidence="4">YifB family Mg chelatase-like AAA ATPase</fullName>
    </submittedName>
</protein>
<evidence type="ECO:0000259" key="3">
    <source>
        <dbReference type="SMART" id="SM00382"/>
    </source>
</evidence>
<dbReference type="InterPro" id="IPR000523">
    <property type="entry name" value="Mg_chelatse_chII-like_cat_dom"/>
</dbReference>